<evidence type="ECO:0000256" key="1">
    <source>
        <dbReference type="ARBA" id="ARBA00001966"/>
    </source>
</evidence>
<dbReference type="SFLD" id="SFLDG01123">
    <property type="entry name" value="methyltransferase_(Class_B)"/>
    <property type="match status" value="1"/>
</dbReference>
<dbReference type="InterPro" id="IPR007197">
    <property type="entry name" value="rSAM"/>
</dbReference>
<dbReference type="GO" id="GO:0046872">
    <property type="term" value="F:metal ion binding"/>
    <property type="evidence" value="ECO:0007669"/>
    <property type="project" value="UniProtKB-KW"/>
</dbReference>
<dbReference type="Gene3D" id="3.80.30.20">
    <property type="entry name" value="tm_1862 like domain"/>
    <property type="match status" value="1"/>
</dbReference>
<evidence type="ECO:0000313" key="9">
    <source>
        <dbReference type="EMBL" id="QEH38141.1"/>
    </source>
</evidence>
<dbReference type="InterPro" id="IPR023404">
    <property type="entry name" value="rSAM_horseshoe"/>
</dbReference>
<dbReference type="GO" id="GO:0031419">
    <property type="term" value="F:cobalamin binding"/>
    <property type="evidence" value="ECO:0007669"/>
    <property type="project" value="InterPro"/>
</dbReference>
<dbReference type="SFLD" id="SFLDG01082">
    <property type="entry name" value="B12-binding_domain_containing"/>
    <property type="match status" value="1"/>
</dbReference>
<dbReference type="PANTHER" id="PTHR43409">
    <property type="entry name" value="ANAEROBIC MAGNESIUM-PROTOPORPHYRIN IX MONOMETHYL ESTER CYCLASE-RELATED"/>
    <property type="match status" value="1"/>
</dbReference>
<dbReference type="Proteomes" id="UP000324233">
    <property type="component" value="Chromosome"/>
</dbReference>
<dbReference type="PROSITE" id="PS51332">
    <property type="entry name" value="B12_BINDING"/>
    <property type="match status" value="1"/>
</dbReference>
<evidence type="ECO:0000256" key="4">
    <source>
        <dbReference type="ARBA" id="ARBA00023004"/>
    </source>
</evidence>
<protein>
    <submittedName>
        <fullName evidence="9">Radical SAM superfamily protein</fullName>
    </submittedName>
</protein>
<keyword evidence="6" id="KW-0472">Membrane</keyword>
<evidence type="ECO:0000256" key="3">
    <source>
        <dbReference type="ARBA" id="ARBA00022723"/>
    </source>
</evidence>
<keyword evidence="10" id="KW-1185">Reference proteome</keyword>
<dbReference type="GO" id="GO:0003824">
    <property type="term" value="F:catalytic activity"/>
    <property type="evidence" value="ECO:0007669"/>
    <property type="project" value="InterPro"/>
</dbReference>
<dbReference type="SFLD" id="SFLDS00029">
    <property type="entry name" value="Radical_SAM"/>
    <property type="match status" value="1"/>
</dbReference>
<dbReference type="OrthoDB" id="9806827at2"/>
<dbReference type="InterPro" id="IPR034466">
    <property type="entry name" value="Methyltransferase_Class_B"/>
</dbReference>
<reference evidence="9 10" key="1">
    <citation type="submission" date="2019-08" db="EMBL/GenBank/DDBJ databases">
        <title>Deep-cultivation of Planctomycetes and their phenomic and genomic characterization uncovers novel biology.</title>
        <authorList>
            <person name="Wiegand S."/>
            <person name="Jogler M."/>
            <person name="Boedeker C."/>
            <person name="Pinto D."/>
            <person name="Vollmers J."/>
            <person name="Rivas-Marin E."/>
            <person name="Kohn T."/>
            <person name="Peeters S.H."/>
            <person name="Heuer A."/>
            <person name="Rast P."/>
            <person name="Oberbeckmann S."/>
            <person name="Bunk B."/>
            <person name="Jeske O."/>
            <person name="Meyerdierks A."/>
            <person name="Storesund J.E."/>
            <person name="Kallscheuer N."/>
            <person name="Luecker S."/>
            <person name="Lage O.M."/>
            <person name="Pohl T."/>
            <person name="Merkel B.J."/>
            <person name="Hornburger P."/>
            <person name="Mueller R.-W."/>
            <person name="Bruemmer F."/>
            <person name="Labrenz M."/>
            <person name="Spormann A.M."/>
            <person name="Op den Camp H."/>
            <person name="Overmann J."/>
            <person name="Amann R."/>
            <person name="Jetten M.S.M."/>
            <person name="Mascher T."/>
            <person name="Medema M.H."/>
            <person name="Devos D.P."/>
            <person name="Kaster A.-K."/>
            <person name="Ovreas L."/>
            <person name="Rohde M."/>
            <person name="Galperin M.Y."/>
            <person name="Jogler C."/>
        </authorList>
    </citation>
    <scope>NUCLEOTIDE SEQUENCE [LARGE SCALE GENOMIC DNA]</scope>
    <source>
        <strain evidence="9 10">OJF2</strain>
    </source>
</reference>
<keyword evidence="5" id="KW-0411">Iron-sulfur</keyword>
<evidence type="ECO:0000259" key="8">
    <source>
        <dbReference type="PROSITE" id="PS51918"/>
    </source>
</evidence>
<feature type="transmembrane region" description="Helical" evidence="6">
    <location>
        <begin position="441"/>
        <end position="463"/>
    </location>
</feature>
<dbReference type="Pfam" id="PF13282">
    <property type="entry name" value="DUF4070"/>
    <property type="match status" value="1"/>
</dbReference>
<dbReference type="GO" id="GO:0005829">
    <property type="term" value="C:cytosol"/>
    <property type="evidence" value="ECO:0007669"/>
    <property type="project" value="TreeGrafter"/>
</dbReference>
<dbReference type="KEGG" id="agv:OJF2_67390"/>
<proteinExistence type="predicted"/>
<dbReference type="InterPro" id="IPR025274">
    <property type="entry name" value="DUF4070"/>
</dbReference>
<dbReference type="EMBL" id="CP042997">
    <property type="protein sequence ID" value="QEH38141.1"/>
    <property type="molecule type" value="Genomic_DNA"/>
</dbReference>
<dbReference type="Gene3D" id="3.40.50.280">
    <property type="entry name" value="Cobalamin-binding domain"/>
    <property type="match status" value="1"/>
</dbReference>
<dbReference type="InterPro" id="IPR006158">
    <property type="entry name" value="Cobalamin-bd"/>
</dbReference>
<dbReference type="SMART" id="SM00729">
    <property type="entry name" value="Elp3"/>
    <property type="match status" value="1"/>
</dbReference>
<dbReference type="CDD" id="cd01335">
    <property type="entry name" value="Radical_SAM"/>
    <property type="match status" value="1"/>
</dbReference>
<comment type="cofactor">
    <cofactor evidence="1">
        <name>[4Fe-4S] cluster</name>
        <dbReference type="ChEBI" id="CHEBI:49883"/>
    </cofactor>
</comment>
<keyword evidence="2" id="KW-0949">S-adenosyl-L-methionine</keyword>
<keyword evidence="6" id="KW-0812">Transmembrane</keyword>
<dbReference type="PANTHER" id="PTHR43409:SF3">
    <property type="entry name" value="HYPOTHETICAL METHYLTRANSFERASE"/>
    <property type="match status" value="1"/>
</dbReference>
<accession>A0A5B9WDU9</accession>
<evidence type="ECO:0000256" key="6">
    <source>
        <dbReference type="SAM" id="Phobius"/>
    </source>
</evidence>
<dbReference type="SUPFAM" id="SSF102114">
    <property type="entry name" value="Radical SAM enzymes"/>
    <property type="match status" value="1"/>
</dbReference>
<dbReference type="Pfam" id="PF02310">
    <property type="entry name" value="B12-binding"/>
    <property type="match status" value="1"/>
</dbReference>
<feature type="domain" description="B12-binding" evidence="7">
    <location>
        <begin position="1"/>
        <end position="141"/>
    </location>
</feature>
<dbReference type="AlphaFoldDB" id="A0A5B9WDU9"/>
<dbReference type="InterPro" id="IPR051198">
    <property type="entry name" value="BchE-like"/>
</dbReference>
<keyword evidence="4" id="KW-0408">Iron</keyword>
<evidence type="ECO:0000256" key="5">
    <source>
        <dbReference type="ARBA" id="ARBA00023014"/>
    </source>
</evidence>
<dbReference type="CDD" id="cd02068">
    <property type="entry name" value="radical_SAM_B12_BD"/>
    <property type="match status" value="1"/>
</dbReference>
<evidence type="ECO:0000256" key="2">
    <source>
        <dbReference type="ARBA" id="ARBA00022691"/>
    </source>
</evidence>
<gene>
    <name evidence="9" type="ORF">OJF2_67390</name>
</gene>
<dbReference type="GO" id="GO:0051536">
    <property type="term" value="F:iron-sulfur cluster binding"/>
    <property type="evidence" value="ECO:0007669"/>
    <property type="project" value="UniProtKB-KW"/>
</dbReference>
<keyword evidence="3" id="KW-0479">Metal-binding</keyword>
<evidence type="ECO:0000313" key="10">
    <source>
        <dbReference type="Proteomes" id="UP000324233"/>
    </source>
</evidence>
<sequence length="521" mass="59090">MARICLINPRFPTSFWGLNHALPLLGKKANMPVLALPTLAGLTPPGHEVVLIDENVEDLDLDALDAFDIVGLTGMSVQRDRMLELLVELRARGIFVVVGGPWVSVAELWFEPGLIDVAFIGEAEETWPRFLEEWAEGRHASRYEQAEKTDMTRVPTPRYDLVPFRHYAMGCVQTSRGCPFQCEFCDIIVIFGRRPRIKTAEQVVAEVDAQYRLGARVVFLVDDNFIGNKKAAKVILRALIEWQHANGYPVALFTEASLDLAEDEELMRLMTEAGLVAVFIGIESPDEAALRETKKYQNVRGSLEDRIRRIQEEGLEVYAGMIVGFDSDDPGVFDRQFEFLGRSRIVGAMAGMLSAIPKTPLYERLEAEGRLDNAAADDPNIATNIIPLGMSREELRDGWVGLMERLYDAENYFARYDALFVEGRLPLGTAKMTWLRRHRPLSYLKVQVLTILAAIVILARVWADPRTRPYRPTYARHLRRLLAARRPPRYLFQFAWKCALHLHLAVLTRRMALRETALVNT</sequence>
<dbReference type="PROSITE" id="PS51918">
    <property type="entry name" value="RADICAL_SAM"/>
    <property type="match status" value="1"/>
</dbReference>
<dbReference type="SFLD" id="SFLDF00303">
    <property type="entry name" value="hopanoid_C2-methyltransferase"/>
    <property type="match status" value="1"/>
</dbReference>
<dbReference type="InterPro" id="IPR034530">
    <property type="entry name" value="HpnP-like"/>
</dbReference>
<name>A0A5B9WDU9_9BACT</name>
<keyword evidence="6" id="KW-1133">Transmembrane helix</keyword>
<dbReference type="InterPro" id="IPR006638">
    <property type="entry name" value="Elp3/MiaA/NifB-like_rSAM"/>
</dbReference>
<evidence type="ECO:0000259" key="7">
    <source>
        <dbReference type="PROSITE" id="PS51332"/>
    </source>
</evidence>
<dbReference type="RefSeq" id="WP_148597615.1">
    <property type="nucleotide sequence ID" value="NZ_CP042997.1"/>
</dbReference>
<feature type="domain" description="Radical SAM core" evidence="8">
    <location>
        <begin position="164"/>
        <end position="391"/>
    </location>
</feature>
<organism evidence="9 10">
    <name type="scientific">Aquisphaera giovannonii</name>
    <dbReference type="NCBI Taxonomy" id="406548"/>
    <lineage>
        <taxon>Bacteria</taxon>
        <taxon>Pseudomonadati</taxon>
        <taxon>Planctomycetota</taxon>
        <taxon>Planctomycetia</taxon>
        <taxon>Isosphaerales</taxon>
        <taxon>Isosphaeraceae</taxon>
        <taxon>Aquisphaera</taxon>
    </lineage>
</organism>
<dbReference type="Pfam" id="PF04055">
    <property type="entry name" value="Radical_SAM"/>
    <property type="match status" value="1"/>
</dbReference>
<dbReference type="InterPro" id="IPR058240">
    <property type="entry name" value="rSAM_sf"/>
</dbReference>